<dbReference type="Proteomes" id="UP001185092">
    <property type="component" value="Unassembled WGS sequence"/>
</dbReference>
<gene>
    <name evidence="1" type="ORF">HNQ88_000006</name>
</gene>
<dbReference type="EMBL" id="JAVDQD010000001">
    <property type="protein sequence ID" value="MDR6237030.1"/>
    <property type="molecule type" value="Genomic_DNA"/>
</dbReference>
<evidence type="ECO:0000313" key="2">
    <source>
        <dbReference type="Proteomes" id="UP001185092"/>
    </source>
</evidence>
<evidence type="ECO:0000313" key="1">
    <source>
        <dbReference type="EMBL" id="MDR6237030.1"/>
    </source>
</evidence>
<name>A0AAE3XJD5_9BACT</name>
<dbReference type="SUPFAM" id="SSF82185">
    <property type="entry name" value="Histone H3 K4-specific methyltransferase SET7/9 N-terminal domain"/>
    <property type="match status" value="1"/>
</dbReference>
<keyword evidence="2" id="KW-1185">Reference proteome</keyword>
<reference evidence="1" key="1">
    <citation type="submission" date="2023-07" db="EMBL/GenBank/DDBJ databases">
        <title>Genomic Encyclopedia of Type Strains, Phase IV (KMG-IV): sequencing the most valuable type-strain genomes for metagenomic binning, comparative biology and taxonomic classification.</title>
        <authorList>
            <person name="Goeker M."/>
        </authorList>
    </citation>
    <scope>NUCLEOTIDE SEQUENCE</scope>
    <source>
        <strain evidence="1">DSM 26174</strain>
    </source>
</reference>
<organism evidence="1 2">
    <name type="scientific">Aureibacter tunicatorum</name>
    <dbReference type="NCBI Taxonomy" id="866807"/>
    <lineage>
        <taxon>Bacteria</taxon>
        <taxon>Pseudomonadati</taxon>
        <taxon>Bacteroidota</taxon>
        <taxon>Cytophagia</taxon>
        <taxon>Cytophagales</taxon>
        <taxon>Persicobacteraceae</taxon>
        <taxon>Aureibacter</taxon>
    </lineage>
</organism>
<dbReference type="RefSeq" id="WP_309936464.1">
    <property type="nucleotide sequence ID" value="NZ_AP025305.1"/>
</dbReference>
<sequence length="276" mass="32787">MSLNIAQGQTDSNKFDGLSLENYSPVTLDIQEVEEPEEEDGKKKKKKVKKNFYYGKKTRKGYTQKGYGDKVEIEFLSMLKEPYDTLDAFVRDIYWYDYQERKVRKSRNFDSSKGALLHGPYKRMKGDEVLEEGIFYFGMKHGRWTRFDGKGILLDKQKYYKGWPKESKVSYYVDEEGQKKIKAVLPVEYGEVEGNFYMFFESGKVAVKGEYQQGKKVGKWYEYYGKTGKVKRLIQYPIKWYDYDEGDKGFIAKEWSMRGKVLYKSDKELPKRKRRR</sequence>
<accession>A0AAE3XJD5</accession>
<comment type="caution">
    <text evidence="1">The sequence shown here is derived from an EMBL/GenBank/DDBJ whole genome shotgun (WGS) entry which is preliminary data.</text>
</comment>
<protein>
    <submittedName>
        <fullName evidence="1">Antitoxin component YwqK of YwqJK toxin-antitoxin module</fullName>
    </submittedName>
</protein>
<dbReference type="AlphaFoldDB" id="A0AAE3XJD5"/>
<proteinExistence type="predicted"/>